<dbReference type="HOGENOM" id="CLU_2530035_0_0_1"/>
<reference evidence="2" key="1">
    <citation type="submission" date="2013-02" db="EMBL/GenBank/DDBJ databases">
        <authorList>
            <person name="Hughes D."/>
        </authorList>
    </citation>
    <scope>NUCLEOTIDE SEQUENCE</scope>
    <source>
        <strain>Durham</strain>
        <strain evidence="2">NC isolate 2 -- Noor lab</strain>
    </source>
</reference>
<dbReference type="AlphaFoldDB" id="T1GQ66"/>
<dbReference type="EnsemblMetazoa" id="MESCA005767-RA">
    <property type="protein sequence ID" value="MESCA005767-PA"/>
    <property type="gene ID" value="MESCA005767"/>
</dbReference>
<reference evidence="1" key="2">
    <citation type="submission" date="2015-06" db="UniProtKB">
        <authorList>
            <consortium name="EnsemblMetazoa"/>
        </authorList>
    </citation>
    <scope>IDENTIFICATION</scope>
</reference>
<name>T1GQ66_MEGSC</name>
<protein>
    <submittedName>
        <fullName evidence="1">Uncharacterized protein</fullName>
    </submittedName>
</protein>
<sequence>MNGKETFSKVQRLAAILSKMWKKLELFGAASTSCLGCCSSRSSAEVWLLPAKIVRYFVMLFIQSGNCHTESQGSRNNHVKDSTT</sequence>
<dbReference type="EMBL" id="CAQQ02051360">
    <property type="status" value="NOT_ANNOTATED_CDS"/>
    <property type="molecule type" value="Genomic_DNA"/>
</dbReference>
<accession>T1GQ66</accession>
<dbReference type="Proteomes" id="UP000015102">
    <property type="component" value="Unassembled WGS sequence"/>
</dbReference>
<evidence type="ECO:0000313" key="2">
    <source>
        <dbReference type="Proteomes" id="UP000015102"/>
    </source>
</evidence>
<organism evidence="1 2">
    <name type="scientific">Megaselia scalaris</name>
    <name type="common">Humpbacked fly</name>
    <name type="synonym">Phora scalaris</name>
    <dbReference type="NCBI Taxonomy" id="36166"/>
    <lineage>
        <taxon>Eukaryota</taxon>
        <taxon>Metazoa</taxon>
        <taxon>Ecdysozoa</taxon>
        <taxon>Arthropoda</taxon>
        <taxon>Hexapoda</taxon>
        <taxon>Insecta</taxon>
        <taxon>Pterygota</taxon>
        <taxon>Neoptera</taxon>
        <taxon>Endopterygota</taxon>
        <taxon>Diptera</taxon>
        <taxon>Brachycera</taxon>
        <taxon>Muscomorpha</taxon>
        <taxon>Platypezoidea</taxon>
        <taxon>Phoridae</taxon>
        <taxon>Megaseliini</taxon>
        <taxon>Megaselia</taxon>
    </lineage>
</organism>
<keyword evidence="2" id="KW-1185">Reference proteome</keyword>
<evidence type="ECO:0000313" key="1">
    <source>
        <dbReference type="EnsemblMetazoa" id="MESCA005767-PA"/>
    </source>
</evidence>
<proteinExistence type="predicted"/>